<dbReference type="PATRIC" id="fig|1423715.3.peg.559"/>
<proteinExistence type="predicted"/>
<dbReference type="AlphaFoldDB" id="A0A0R1LLZ7"/>
<keyword evidence="2" id="KW-1185">Reference proteome</keyword>
<sequence length="261" mass="28970">MMSNFKMAITLDDKAYSSDQLQRLKYERALHVLHEFKELGVKLTDANGRDYSSADLNWLEPDQALNLLEKTHTRLGADQTYDLMKPLFDDSERRWKQFNQRPIEEQGCWLGVTKFDIQGLTLADFQAAMATAQDGETPYQIMPEHYGVKGTIQSGQTIMEAFGCFGEPTMTKGVATPEIPSFTGAQRHTDYPVCVAGALQLADGFDIHVGAIHEVKPVAGGLKIVSTFFCPKDAPKAIADGHTIHFALEVGEMLKLLAESK</sequence>
<reference evidence="1 2" key="1">
    <citation type="journal article" date="2015" name="Genome Announc.">
        <title>Expanding the biotechnology potential of lactobacilli through comparative genomics of 213 strains and associated genera.</title>
        <authorList>
            <person name="Sun Z."/>
            <person name="Harris H.M."/>
            <person name="McCann A."/>
            <person name="Guo C."/>
            <person name="Argimon S."/>
            <person name="Zhang W."/>
            <person name="Yang X."/>
            <person name="Jeffery I.B."/>
            <person name="Cooney J.C."/>
            <person name="Kagawa T.F."/>
            <person name="Liu W."/>
            <person name="Song Y."/>
            <person name="Salvetti E."/>
            <person name="Wrobel A."/>
            <person name="Rasinkangas P."/>
            <person name="Parkhill J."/>
            <person name="Rea M.C."/>
            <person name="O'Sullivan O."/>
            <person name="Ritari J."/>
            <person name="Douillard F.P."/>
            <person name="Paul Ross R."/>
            <person name="Yang R."/>
            <person name="Briner A.E."/>
            <person name="Felis G.E."/>
            <person name="de Vos W.M."/>
            <person name="Barrangou R."/>
            <person name="Klaenhammer T.R."/>
            <person name="Caufield P.W."/>
            <person name="Cui Y."/>
            <person name="Zhang H."/>
            <person name="O'Toole P.W."/>
        </authorList>
    </citation>
    <scope>NUCLEOTIDE SEQUENCE [LARGE SCALE GENOMIC DNA]</scope>
    <source>
        <strain evidence="1 2">DSM 19394</strain>
    </source>
</reference>
<organism evidence="1 2">
    <name type="scientific">Levilactobacillus acidifarinae DSM 19394 = JCM 15949</name>
    <dbReference type="NCBI Taxonomy" id="1423715"/>
    <lineage>
        <taxon>Bacteria</taxon>
        <taxon>Bacillati</taxon>
        <taxon>Bacillota</taxon>
        <taxon>Bacilli</taxon>
        <taxon>Lactobacillales</taxon>
        <taxon>Lactobacillaceae</taxon>
        <taxon>Levilactobacillus</taxon>
    </lineage>
</organism>
<protein>
    <submittedName>
        <fullName evidence="1">Uncharacterized protein</fullName>
    </submittedName>
</protein>
<comment type="caution">
    <text evidence="1">The sequence shown here is derived from an EMBL/GenBank/DDBJ whole genome shotgun (WGS) entry which is preliminary data.</text>
</comment>
<accession>A0A0R1LLZ7</accession>
<evidence type="ECO:0000313" key="1">
    <source>
        <dbReference type="EMBL" id="KRK94563.1"/>
    </source>
</evidence>
<dbReference type="Proteomes" id="UP000051955">
    <property type="component" value="Unassembled WGS sequence"/>
</dbReference>
<gene>
    <name evidence="1" type="ORF">FD25_GL000533</name>
</gene>
<name>A0A0R1LLZ7_9LACO</name>
<dbReference type="EMBL" id="AZDV01000026">
    <property type="protein sequence ID" value="KRK94563.1"/>
    <property type="molecule type" value="Genomic_DNA"/>
</dbReference>
<evidence type="ECO:0000313" key="2">
    <source>
        <dbReference type="Proteomes" id="UP000051955"/>
    </source>
</evidence>